<evidence type="ECO:0000259" key="3">
    <source>
        <dbReference type="Pfam" id="PF07995"/>
    </source>
</evidence>
<evidence type="ECO:0000256" key="2">
    <source>
        <dbReference type="SAM" id="SignalP"/>
    </source>
</evidence>
<dbReference type="InterPro" id="IPR011042">
    <property type="entry name" value="6-blade_b-propeller_TolB-like"/>
</dbReference>
<dbReference type="PROSITE" id="PS51257">
    <property type="entry name" value="PROKAR_LIPOPROTEIN"/>
    <property type="match status" value="1"/>
</dbReference>
<comment type="caution">
    <text evidence="4">The sequence shown here is derived from an EMBL/GenBank/DDBJ whole genome shotgun (WGS) entry which is preliminary data.</text>
</comment>
<dbReference type="RefSeq" id="WP_208258447.1">
    <property type="nucleotide sequence ID" value="NZ_JAGEOJ010000010.1"/>
</dbReference>
<organism evidence="4 5">
    <name type="scientific">Actinomadura barringtoniae</name>
    <dbReference type="NCBI Taxonomy" id="1427535"/>
    <lineage>
        <taxon>Bacteria</taxon>
        <taxon>Bacillati</taxon>
        <taxon>Actinomycetota</taxon>
        <taxon>Actinomycetes</taxon>
        <taxon>Streptosporangiales</taxon>
        <taxon>Thermomonosporaceae</taxon>
        <taxon>Actinomadura</taxon>
    </lineage>
</organism>
<gene>
    <name evidence="4" type="ORF">J4573_26085</name>
</gene>
<dbReference type="InterPro" id="IPR012938">
    <property type="entry name" value="Glc/Sorbosone_DH"/>
</dbReference>
<keyword evidence="5" id="KW-1185">Reference proteome</keyword>
<feature type="chain" id="PRO_5038911567" evidence="2">
    <location>
        <begin position="21"/>
        <end position="362"/>
    </location>
</feature>
<evidence type="ECO:0000256" key="1">
    <source>
        <dbReference type="SAM" id="MobiDB-lite"/>
    </source>
</evidence>
<dbReference type="Gene3D" id="2.120.10.30">
    <property type="entry name" value="TolB, C-terminal domain"/>
    <property type="match status" value="1"/>
</dbReference>
<dbReference type="Pfam" id="PF07995">
    <property type="entry name" value="GSDH"/>
    <property type="match status" value="1"/>
</dbReference>
<reference evidence="4" key="1">
    <citation type="submission" date="2021-03" db="EMBL/GenBank/DDBJ databases">
        <authorList>
            <person name="Kanchanasin P."/>
            <person name="Saeng-In P."/>
            <person name="Phongsopitanun W."/>
            <person name="Yuki M."/>
            <person name="Kudo T."/>
            <person name="Ohkuma M."/>
            <person name="Tanasupawat S."/>
        </authorList>
    </citation>
    <scope>NUCLEOTIDE SEQUENCE</scope>
    <source>
        <strain evidence="4">GKU 128</strain>
    </source>
</reference>
<protein>
    <submittedName>
        <fullName evidence="4">PQQ-dependent sugar dehydrogenase</fullName>
    </submittedName>
</protein>
<dbReference type="PANTHER" id="PTHR19328:SF13">
    <property type="entry name" value="HIPL1 PROTEIN"/>
    <property type="match status" value="1"/>
</dbReference>
<keyword evidence="2" id="KW-0732">Signal</keyword>
<dbReference type="PANTHER" id="PTHR19328">
    <property type="entry name" value="HEDGEHOG-INTERACTING PROTEIN"/>
    <property type="match status" value="1"/>
</dbReference>
<feature type="domain" description="Glucose/Sorbosone dehydrogenase" evidence="3">
    <location>
        <begin position="64"/>
        <end position="353"/>
    </location>
</feature>
<accession>A0A939PIT3</accession>
<sequence>MRRIAVLATTVTLLTSAAFVAGCTSERAEPATSGEPAPASPQPAVTATAEPGKPRVLVKGRKLTWGLAFLPDGAALMTERESAKVLRVTTEGKVTEIGKVPGVKPSGEGGLLGIAVSPGFQNDKYVYVYFTASKDNRVARFRYDGTIGKPQILVTGIPKGGNHNGGRLAFGPDGMLYASTGETGHGDLSQDKKSLGGKILRMTPEGKPAPGNPFDSLVWTYGHRNVQGLAWDPSGRMFATEFGQDRFDEINQIVKGRNYGWPDVEGDDGDPTKYKRPLLTWMPSEASPSGLAYAQGSLWAAALRGERLWQVPLTRTGVSRPIAHFKGEYGRIRSVTPAPDGKSLWLTTDNDDNDGIIVVPLS</sequence>
<name>A0A939PIT3_9ACTN</name>
<dbReference type="SUPFAM" id="SSF50952">
    <property type="entry name" value="Soluble quinoprotein glucose dehydrogenase"/>
    <property type="match status" value="1"/>
</dbReference>
<proteinExistence type="predicted"/>
<feature type="signal peptide" evidence="2">
    <location>
        <begin position="1"/>
        <end position="20"/>
    </location>
</feature>
<dbReference type="AlphaFoldDB" id="A0A939PIT3"/>
<dbReference type="InterPro" id="IPR011041">
    <property type="entry name" value="Quinoprot_gluc/sorb_DH_b-prop"/>
</dbReference>
<feature type="region of interest" description="Disordered" evidence="1">
    <location>
        <begin position="28"/>
        <end position="50"/>
    </location>
</feature>
<dbReference type="Proteomes" id="UP000669179">
    <property type="component" value="Unassembled WGS sequence"/>
</dbReference>
<evidence type="ECO:0000313" key="5">
    <source>
        <dbReference type="Proteomes" id="UP000669179"/>
    </source>
</evidence>
<evidence type="ECO:0000313" key="4">
    <source>
        <dbReference type="EMBL" id="MBO2450599.1"/>
    </source>
</evidence>
<dbReference type="EMBL" id="JAGEOJ010000010">
    <property type="protein sequence ID" value="MBO2450599.1"/>
    <property type="molecule type" value="Genomic_DNA"/>
</dbReference>